<sequence length="166" mass="17998">MWQLYRRVGRPAHPLQLSAGAETLLELLPKLRNIGENAIELLDEWGDSIREAIEQLEMNETRMLEELRALSSMLRDDHQERCGSAPPFPPDDWNGSGGLPPAWAKGEEEVEEGNFDVLASAATAVNFAPRPVPPPSAVAGGYWGDGGAAAAPAPPTTPPDMERMSM</sequence>
<protein>
    <submittedName>
        <fullName evidence="2">Uncharacterized protein</fullName>
    </submittedName>
</protein>
<accession>A0A0M0JAQ8</accession>
<keyword evidence="3" id="KW-1185">Reference proteome</keyword>
<organism evidence="2 3">
    <name type="scientific">Chrysochromulina tobinii</name>
    <dbReference type="NCBI Taxonomy" id="1460289"/>
    <lineage>
        <taxon>Eukaryota</taxon>
        <taxon>Haptista</taxon>
        <taxon>Haptophyta</taxon>
        <taxon>Prymnesiophyceae</taxon>
        <taxon>Prymnesiales</taxon>
        <taxon>Chrysochromulinaceae</taxon>
        <taxon>Chrysochromulina</taxon>
    </lineage>
</organism>
<feature type="region of interest" description="Disordered" evidence="1">
    <location>
        <begin position="79"/>
        <end position="108"/>
    </location>
</feature>
<gene>
    <name evidence="2" type="ORF">Ctob_010328</name>
</gene>
<evidence type="ECO:0000313" key="3">
    <source>
        <dbReference type="Proteomes" id="UP000037460"/>
    </source>
</evidence>
<feature type="region of interest" description="Disordered" evidence="1">
    <location>
        <begin position="127"/>
        <end position="166"/>
    </location>
</feature>
<proteinExistence type="predicted"/>
<reference evidence="3" key="1">
    <citation type="journal article" date="2015" name="PLoS Genet.">
        <title>Genome Sequence and Transcriptome Analyses of Chrysochromulina tobin: Metabolic Tools for Enhanced Algal Fitness in the Prominent Order Prymnesiales (Haptophyceae).</title>
        <authorList>
            <person name="Hovde B.T."/>
            <person name="Deodato C.R."/>
            <person name="Hunsperger H.M."/>
            <person name="Ryken S.A."/>
            <person name="Yost W."/>
            <person name="Jha R.K."/>
            <person name="Patterson J."/>
            <person name="Monnat R.J. Jr."/>
            <person name="Barlow S.B."/>
            <person name="Starkenburg S.R."/>
            <person name="Cattolico R.A."/>
        </authorList>
    </citation>
    <scope>NUCLEOTIDE SEQUENCE</scope>
    <source>
        <strain evidence="3">CCMP291</strain>
    </source>
</reference>
<comment type="caution">
    <text evidence="2">The sequence shown here is derived from an EMBL/GenBank/DDBJ whole genome shotgun (WGS) entry which is preliminary data.</text>
</comment>
<evidence type="ECO:0000313" key="2">
    <source>
        <dbReference type="EMBL" id="KOO23437.1"/>
    </source>
</evidence>
<dbReference type="EMBL" id="JWZX01003192">
    <property type="protein sequence ID" value="KOO23437.1"/>
    <property type="molecule type" value="Genomic_DNA"/>
</dbReference>
<name>A0A0M0JAQ8_9EUKA</name>
<evidence type="ECO:0000256" key="1">
    <source>
        <dbReference type="SAM" id="MobiDB-lite"/>
    </source>
</evidence>
<dbReference type="AlphaFoldDB" id="A0A0M0JAQ8"/>
<dbReference type="Proteomes" id="UP000037460">
    <property type="component" value="Unassembled WGS sequence"/>
</dbReference>